<dbReference type="OrthoDB" id="893796at2"/>
<proteinExistence type="predicted"/>
<evidence type="ECO:0000313" key="2">
    <source>
        <dbReference type="Proteomes" id="UP000266292"/>
    </source>
</evidence>
<dbReference type="AlphaFoldDB" id="A0A1X9YSE3"/>
<dbReference type="Proteomes" id="UP000266292">
    <property type="component" value="Chromosome"/>
</dbReference>
<gene>
    <name evidence="1" type="ORF">CA264_10400</name>
</gene>
<keyword evidence="2" id="KW-1185">Reference proteome</keyword>
<accession>A0A1X9YSE3</accession>
<dbReference type="RefSeq" id="WP_025606943.1">
    <property type="nucleotide sequence ID" value="NZ_CP021235.1"/>
</dbReference>
<evidence type="ECO:0000313" key="1">
    <source>
        <dbReference type="EMBL" id="ARS35820.1"/>
    </source>
</evidence>
<dbReference type="KEGG" id="pact:CA264_10400"/>
<reference evidence="2" key="1">
    <citation type="submission" date="2017-05" db="EMBL/GenBank/DDBJ databases">
        <authorList>
            <person name="Ray J."/>
            <person name="Price M."/>
            <person name="Deutschbauer A."/>
        </authorList>
    </citation>
    <scope>NUCLEOTIDE SEQUENCE [LARGE SCALE GENOMIC DNA]</scope>
    <source>
        <strain evidence="2">DSM 19842</strain>
    </source>
</reference>
<sequence length="195" mass="22034">MRFLPFILFIIVFGCHSKTETSKDFPEIQGRKSAGYVEALMTHYRIQGKISKEQLPPPPVGYAFFTAGAAYGEDTVRILLDTVKELVELSVLANQPTDSITIASIVKGDRLLRLNPEAKQNASVIKPWESLDSITRRGKEFTLDSLFTKSGMQKKNLEPSKQAYLIDALSNWGLLVFWDDYSGFYKVKEVKHIID</sequence>
<dbReference type="PROSITE" id="PS51257">
    <property type="entry name" value="PROKAR_LIPOPROTEIN"/>
    <property type="match status" value="1"/>
</dbReference>
<name>A0A1X9YSE3_9BACT</name>
<dbReference type="EMBL" id="CP021235">
    <property type="protein sequence ID" value="ARS35820.1"/>
    <property type="molecule type" value="Genomic_DNA"/>
</dbReference>
<organism evidence="1 2">
    <name type="scientific">Pontibacter actiniarum</name>
    <dbReference type="NCBI Taxonomy" id="323450"/>
    <lineage>
        <taxon>Bacteria</taxon>
        <taxon>Pseudomonadati</taxon>
        <taxon>Bacteroidota</taxon>
        <taxon>Cytophagia</taxon>
        <taxon>Cytophagales</taxon>
        <taxon>Hymenobacteraceae</taxon>
        <taxon>Pontibacter</taxon>
    </lineage>
</organism>
<protein>
    <submittedName>
        <fullName evidence="1">Uncharacterized protein</fullName>
    </submittedName>
</protein>